<proteinExistence type="predicted"/>
<comment type="caution">
    <text evidence="1">The sequence shown here is derived from an EMBL/GenBank/DDBJ whole genome shotgun (WGS) entry which is preliminary data.</text>
</comment>
<gene>
    <name evidence="1" type="ORF">SEV965_LOCUS37258</name>
</gene>
<dbReference type="Proteomes" id="UP000663889">
    <property type="component" value="Unassembled WGS sequence"/>
</dbReference>
<accession>A0A815VB26</accession>
<dbReference type="InterPro" id="IPR009057">
    <property type="entry name" value="Homeodomain-like_sf"/>
</dbReference>
<evidence type="ECO:0000313" key="2">
    <source>
        <dbReference type="Proteomes" id="UP000663889"/>
    </source>
</evidence>
<evidence type="ECO:0000313" key="1">
    <source>
        <dbReference type="EMBL" id="CAF1525799.1"/>
    </source>
</evidence>
<dbReference type="EMBL" id="CAJNOU010007508">
    <property type="protein sequence ID" value="CAF1525799.1"/>
    <property type="molecule type" value="Genomic_DNA"/>
</dbReference>
<organism evidence="1 2">
    <name type="scientific">Rotaria sordida</name>
    <dbReference type="NCBI Taxonomy" id="392033"/>
    <lineage>
        <taxon>Eukaryota</taxon>
        <taxon>Metazoa</taxon>
        <taxon>Spiralia</taxon>
        <taxon>Gnathifera</taxon>
        <taxon>Rotifera</taxon>
        <taxon>Eurotatoria</taxon>
        <taxon>Bdelloidea</taxon>
        <taxon>Philodinida</taxon>
        <taxon>Philodinidae</taxon>
        <taxon>Rotaria</taxon>
    </lineage>
</organism>
<protein>
    <submittedName>
        <fullName evidence="1">Uncharacterized protein</fullName>
    </submittedName>
</protein>
<name>A0A815VB26_9BILA</name>
<dbReference type="SUPFAM" id="SSF46689">
    <property type="entry name" value="Homeodomain-like"/>
    <property type="match status" value="1"/>
</dbReference>
<sequence>MVRKYIRKTEKSSYTEDDVQNAIEKIRMKEWTYETASNLTSIPIGTLASRISRKSNQQVGRPTALKKTEEKHLVDLIITLQDYGELSTIDDVLKYAIEFVNIMDLKSRFKNGEPTRDWYYGFVTRWKDKLKIMNSSKIEKVRANVTISTIDGWFAKLRSVLSKLDLFNKPQQLFNCDESGFRDDPGKKKVVVSRNTKYANK</sequence>
<dbReference type="AlphaFoldDB" id="A0A815VB26"/>
<reference evidence="1" key="1">
    <citation type="submission" date="2021-02" db="EMBL/GenBank/DDBJ databases">
        <authorList>
            <person name="Nowell W R."/>
        </authorList>
    </citation>
    <scope>NUCLEOTIDE SEQUENCE</scope>
</reference>